<proteinExistence type="predicted"/>
<dbReference type="SUPFAM" id="SSF48295">
    <property type="entry name" value="TrpR-like"/>
    <property type="match status" value="1"/>
</dbReference>
<accession>A0A7Y0AA25</accession>
<comment type="caution">
    <text evidence="1">The sequence shown here is derived from an EMBL/GenBank/DDBJ whole genome shotgun (WGS) entry which is preliminary data.</text>
</comment>
<gene>
    <name evidence="1" type="ORF">HHL20_19260</name>
</gene>
<dbReference type="Proteomes" id="UP000552615">
    <property type="component" value="Unassembled WGS sequence"/>
</dbReference>
<dbReference type="Gene3D" id="1.10.10.60">
    <property type="entry name" value="Homeodomain-like"/>
    <property type="match status" value="1"/>
</dbReference>
<evidence type="ECO:0000313" key="2">
    <source>
        <dbReference type="Proteomes" id="UP000552615"/>
    </source>
</evidence>
<dbReference type="EMBL" id="JABBGF010000005">
    <property type="protein sequence ID" value="NML59466.1"/>
    <property type="molecule type" value="Genomic_DNA"/>
</dbReference>
<evidence type="ECO:0000313" key="1">
    <source>
        <dbReference type="EMBL" id="NML59466.1"/>
    </source>
</evidence>
<dbReference type="AlphaFoldDB" id="A0A7Y0AA25"/>
<reference evidence="1 2" key="1">
    <citation type="submission" date="2020-04" db="EMBL/GenBank/DDBJ databases">
        <title>Chryseobacterium sp. RJ-7-14 sp. nov., isolated from Jeju soil.</title>
        <authorList>
            <person name="Dahal R.H."/>
            <person name="Chaudhary D.K."/>
        </authorList>
    </citation>
    <scope>NUCLEOTIDE SEQUENCE [LARGE SCALE GENOMIC DNA]</scope>
    <source>
        <strain evidence="1 2">RJ-7-14</strain>
    </source>
</reference>
<dbReference type="GO" id="GO:0043565">
    <property type="term" value="F:sequence-specific DNA binding"/>
    <property type="evidence" value="ECO:0007669"/>
    <property type="project" value="InterPro"/>
</dbReference>
<dbReference type="RefSeq" id="WP_169232777.1">
    <property type="nucleotide sequence ID" value="NZ_JABBGF010000005.1"/>
</dbReference>
<organism evidence="1 2">
    <name type="scientific">Chryseobacterium cheonjiense</name>
    <dbReference type="NCBI Taxonomy" id="2728845"/>
    <lineage>
        <taxon>Bacteria</taxon>
        <taxon>Pseudomonadati</taxon>
        <taxon>Bacteroidota</taxon>
        <taxon>Flavobacteriia</taxon>
        <taxon>Flavobacteriales</taxon>
        <taxon>Weeksellaceae</taxon>
        <taxon>Chryseobacterium group</taxon>
        <taxon>Chryseobacterium</taxon>
    </lineage>
</organism>
<name>A0A7Y0AA25_9FLAO</name>
<protein>
    <submittedName>
        <fullName evidence="1">Helix-turn-helix domain-containing protein</fullName>
    </submittedName>
</protein>
<keyword evidence="2" id="KW-1185">Reference proteome</keyword>
<sequence length="116" mass="13572">MERSVPNYKRIFEDIIQKKCPEKYSLCAHLLNKSEISAMDVLKLNAIIFDKNSESESTNQKHKSYDSDTINKILNYQKENKLSNVEVSRHFNLSRSTISKWKKTFSAAQINNFVRL</sequence>
<dbReference type="InterPro" id="IPR010921">
    <property type="entry name" value="Trp_repressor/repl_initiator"/>
</dbReference>